<sequence>MDRLQNRFARRQNNFPPEGGICGVTPEAVSGSEQATANCVDWKDEDGVGSYTFYKRLNTSEVVSLIATSVNGSARFGIGAGWYEILVKIGDVLGAITDFISAGFVHGDGLPSNTSIEDVLDGFDGAAPNRSTIEGLVGLLNDWKYLSQLASAARNETLSKLDIPDALRAKLNALGNLSAINKVLGTLSQGGFSSAQDVISTLQEVKDIVCGENGFTIGTTSSSVQFSGDYIIRFGRTESASYNLAVIEAVITITGKEAFIRGDFRAAHLQGNTRDSFVVMHYLL</sequence>
<evidence type="ECO:0000313" key="2">
    <source>
        <dbReference type="WBParaSite" id="ALUE_0000839401-mRNA-1"/>
    </source>
</evidence>
<proteinExistence type="predicted"/>
<reference evidence="2" key="1">
    <citation type="submission" date="2017-02" db="UniProtKB">
        <authorList>
            <consortium name="WormBaseParasite"/>
        </authorList>
    </citation>
    <scope>IDENTIFICATION</scope>
</reference>
<dbReference type="Proteomes" id="UP000036681">
    <property type="component" value="Unplaced"/>
</dbReference>
<dbReference type="AlphaFoldDB" id="A0A0M3HY58"/>
<evidence type="ECO:0000313" key="1">
    <source>
        <dbReference type="Proteomes" id="UP000036681"/>
    </source>
</evidence>
<organism evidence="1 2">
    <name type="scientific">Ascaris lumbricoides</name>
    <name type="common">Giant roundworm</name>
    <dbReference type="NCBI Taxonomy" id="6252"/>
    <lineage>
        <taxon>Eukaryota</taxon>
        <taxon>Metazoa</taxon>
        <taxon>Ecdysozoa</taxon>
        <taxon>Nematoda</taxon>
        <taxon>Chromadorea</taxon>
        <taxon>Rhabditida</taxon>
        <taxon>Spirurina</taxon>
        <taxon>Ascaridomorpha</taxon>
        <taxon>Ascaridoidea</taxon>
        <taxon>Ascarididae</taxon>
        <taxon>Ascaris</taxon>
    </lineage>
</organism>
<protein>
    <submittedName>
        <fullName evidence="2">Minor tail protein</fullName>
    </submittedName>
</protein>
<keyword evidence="1" id="KW-1185">Reference proteome</keyword>
<accession>A0A0M3HY58</accession>
<name>A0A0M3HY58_ASCLU</name>
<dbReference type="WBParaSite" id="ALUE_0000839401-mRNA-1">
    <property type="protein sequence ID" value="ALUE_0000839401-mRNA-1"/>
    <property type="gene ID" value="ALUE_0000839401"/>
</dbReference>